<dbReference type="PANTHER" id="PTHR19372">
    <property type="entry name" value="SULFITE REDUCTASE"/>
    <property type="match status" value="1"/>
</dbReference>
<gene>
    <name evidence="2" type="ORF">U0C82_17605</name>
</gene>
<organism evidence="2 3">
    <name type="scientific">Fulvimarina uroteuthidis</name>
    <dbReference type="NCBI Taxonomy" id="3098149"/>
    <lineage>
        <taxon>Bacteria</taxon>
        <taxon>Pseudomonadati</taxon>
        <taxon>Pseudomonadota</taxon>
        <taxon>Alphaproteobacteria</taxon>
        <taxon>Hyphomicrobiales</taxon>
        <taxon>Aurantimonadaceae</taxon>
        <taxon>Fulvimarina</taxon>
    </lineage>
</organism>
<reference evidence="2 3" key="1">
    <citation type="submission" date="2023-12" db="EMBL/GenBank/DDBJ databases">
        <title>Description of Novel Strain Fulvimarina sp. 2208YS6-2-32 isolated from Uroteuthis (Photololigo) edulis.</title>
        <authorList>
            <person name="Park J.-S."/>
        </authorList>
    </citation>
    <scope>NUCLEOTIDE SEQUENCE [LARGE SCALE GENOMIC DNA]</scope>
    <source>
        <strain evidence="2 3">2208YS6-2-32</strain>
    </source>
</reference>
<dbReference type="PRINTS" id="PR00407">
    <property type="entry name" value="EUMOPTERIN"/>
</dbReference>
<evidence type="ECO:0000313" key="3">
    <source>
        <dbReference type="Proteomes" id="UP001294412"/>
    </source>
</evidence>
<dbReference type="CDD" id="cd00321">
    <property type="entry name" value="SO_family_Moco"/>
    <property type="match status" value="1"/>
</dbReference>
<dbReference type="InterPro" id="IPR000572">
    <property type="entry name" value="OxRdtase_Mopterin-bd_dom"/>
</dbReference>
<dbReference type="Gene3D" id="3.90.420.10">
    <property type="entry name" value="Oxidoreductase, molybdopterin-binding domain"/>
    <property type="match status" value="1"/>
</dbReference>
<dbReference type="PANTHER" id="PTHR19372:SF7">
    <property type="entry name" value="SULFITE OXIDASE, MITOCHONDRIAL"/>
    <property type="match status" value="1"/>
</dbReference>
<dbReference type="InterPro" id="IPR036374">
    <property type="entry name" value="OxRdtase_Mopterin-bd_sf"/>
</dbReference>
<dbReference type="Proteomes" id="UP001294412">
    <property type="component" value="Unassembled WGS sequence"/>
</dbReference>
<evidence type="ECO:0000259" key="1">
    <source>
        <dbReference type="Pfam" id="PF00174"/>
    </source>
</evidence>
<proteinExistence type="predicted"/>
<dbReference type="Pfam" id="PF00174">
    <property type="entry name" value="Oxidored_molyb"/>
    <property type="match status" value="1"/>
</dbReference>
<dbReference type="EMBL" id="JAXLPB010000007">
    <property type="protein sequence ID" value="MDY8110952.1"/>
    <property type="molecule type" value="Genomic_DNA"/>
</dbReference>
<dbReference type="SUPFAM" id="SSF56524">
    <property type="entry name" value="Oxidoreductase molybdopterin-binding domain"/>
    <property type="match status" value="1"/>
</dbReference>
<keyword evidence="3" id="KW-1185">Reference proteome</keyword>
<dbReference type="RefSeq" id="WP_322188983.1">
    <property type="nucleotide sequence ID" value="NZ_JAXLPB010000007.1"/>
</dbReference>
<feature type="domain" description="Oxidoreductase molybdopterin-binding" evidence="1">
    <location>
        <begin position="3"/>
        <end position="115"/>
    </location>
</feature>
<accession>A0ABU5I768</accession>
<evidence type="ECO:0000313" key="2">
    <source>
        <dbReference type="EMBL" id="MDY8110952.1"/>
    </source>
</evidence>
<protein>
    <submittedName>
        <fullName evidence="2">Molybdopterin-dependent oxidoreductase</fullName>
    </submittedName>
</protein>
<dbReference type="InterPro" id="IPR008335">
    <property type="entry name" value="Mopterin_OxRdtase_euk"/>
</dbReference>
<comment type="caution">
    <text evidence="2">The sequence shown here is derived from an EMBL/GenBank/DDBJ whole genome shotgun (WGS) entry which is preliminary data.</text>
</comment>
<name>A0ABU5I768_9HYPH</name>
<sequence length="122" mass="12772">MTTGDGWGIGVIGNAEWTGVALRDVLGGIAIDPSTAHVAFRCADATTVAGEKTKFGISIPIEKALHADTLLAWAMNGEPLSPEHGAPLHLVVPGYAGVRNAKWVETIELRSAPCEAPTQSRD</sequence>